<proteinExistence type="predicted"/>
<name>A0A2P2IIJ3_RHIMU</name>
<dbReference type="AlphaFoldDB" id="A0A2P2IIJ3"/>
<dbReference type="EMBL" id="GGEC01000528">
    <property type="protein sequence ID" value="MBW81011.1"/>
    <property type="molecule type" value="Transcribed_RNA"/>
</dbReference>
<protein>
    <submittedName>
        <fullName evidence="1">Uncharacterized protein</fullName>
    </submittedName>
</protein>
<organism evidence="1">
    <name type="scientific">Rhizophora mucronata</name>
    <name type="common">Asiatic mangrove</name>
    <dbReference type="NCBI Taxonomy" id="61149"/>
    <lineage>
        <taxon>Eukaryota</taxon>
        <taxon>Viridiplantae</taxon>
        <taxon>Streptophyta</taxon>
        <taxon>Embryophyta</taxon>
        <taxon>Tracheophyta</taxon>
        <taxon>Spermatophyta</taxon>
        <taxon>Magnoliopsida</taxon>
        <taxon>eudicotyledons</taxon>
        <taxon>Gunneridae</taxon>
        <taxon>Pentapetalae</taxon>
        <taxon>rosids</taxon>
        <taxon>fabids</taxon>
        <taxon>Malpighiales</taxon>
        <taxon>Rhizophoraceae</taxon>
        <taxon>Rhizophora</taxon>
    </lineage>
</organism>
<accession>A0A2P2IIJ3</accession>
<sequence>MYVLGEAISQKPSRKGDCFLFLIAWKPWL</sequence>
<reference evidence="1" key="1">
    <citation type="submission" date="2018-02" db="EMBL/GenBank/DDBJ databases">
        <title>Rhizophora mucronata_Transcriptome.</title>
        <authorList>
            <person name="Meera S.P."/>
            <person name="Sreeshan A."/>
            <person name="Augustine A."/>
        </authorList>
    </citation>
    <scope>NUCLEOTIDE SEQUENCE</scope>
    <source>
        <tissue evidence="1">Leaf</tissue>
    </source>
</reference>
<evidence type="ECO:0000313" key="1">
    <source>
        <dbReference type="EMBL" id="MBW81011.1"/>
    </source>
</evidence>